<protein>
    <recommendedName>
        <fullName evidence="1">OTU domain-containing protein</fullName>
    </recommendedName>
</protein>
<evidence type="ECO:0000259" key="1">
    <source>
        <dbReference type="PROSITE" id="PS50802"/>
    </source>
</evidence>
<dbReference type="PROSITE" id="PS50802">
    <property type="entry name" value="OTU"/>
    <property type="match status" value="1"/>
</dbReference>
<accession>Q4N1T8</accession>
<feature type="domain" description="OTU" evidence="1">
    <location>
        <begin position="90"/>
        <end position="302"/>
    </location>
</feature>
<dbReference type="Proteomes" id="UP000001949">
    <property type="component" value="Unassembled WGS sequence"/>
</dbReference>
<gene>
    <name evidence="2" type="ordered locus">TP04_0642</name>
</gene>
<dbReference type="InParanoid" id="Q4N1T8"/>
<keyword evidence="3" id="KW-1185">Reference proteome</keyword>
<proteinExistence type="predicted"/>
<dbReference type="OMA" id="KTEINCM"/>
<dbReference type="VEuPathDB" id="PiroplasmaDB:TpMuguga_04g00642"/>
<dbReference type="GeneID" id="3501320"/>
<evidence type="ECO:0000313" key="2">
    <source>
        <dbReference type="EMBL" id="EAN31994.1"/>
    </source>
</evidence>
<dbReference type="InterPro" id="IPR003323">
    <property type="entry name" value="OTU_dom"/>
</dbReference>
<dbReference type="AlphaFoldDB" id="Q4N1T8"/>
<comment type="caution">
    <text evidence="2">The sequence shown here is derived from an EMBL/GenBank/DDBJ whole genome shotgun (WGS) entry which is preliminary data.</text>
</comment>
<dbReference type="EMBL" id="AAGK01000004">
    <property type="protein sequence ID" value="EAN31994.1"/>
    <property type="molecule type" value="Genomic_DNA"/>
</dbReference>
<sequence length="336" mass="38650">MRVLALLSTFTVIISSIFFPILVESIEDGVNLWTIAKHIDVPTLSRFLAFRNFLSSENYELQPKFRQGWIYKSKLLDNWTRRLGMYGYGISVINSRGDGNCLFYALRTVLHLNNITNKDLLGYLNPDLDPAVEVAVRGLLEGDELISVLDLKRISHIFWLGFDPNDDESYQLGDMEALKAKIEHMSEIQPAVQDSDGNLGVVAGMLIAGLNMIGFRQRMETESDKRAVAQDLFKAMEEKIPQRFGDHVDIRHLQFTFQMTVLLFNREKTEINCMTKHYDYNPKFIMTIYYSDNSHYDVVGIYRLGTQDPSQIKTMFQINEIPMPLIMFISEDCNST</sequence>
<name>Q4N1T8_THEPA</name>
<evidence type="ECO:0000313" key="3">
    <source>
        <dbReference type="Proteomes" id="UP000001949"/>
    </source>
</evidence>
<dbReference type="RefSeq" id="XP_764277.1">
    <property type="nucleotide sequence ID" value="XM_759184.1"/>
</dbReference>
<reference evidence="2 3" key="1">
    <citation type="journal article" date="2005" name="Science">
        <title>Genome sequence of Theileria parva, a bovine pathogen that transforms lymphocytes.</title>
        <authorList>
            <person name="Gardner M.J."/>
            <person name="Bishop R."/>
            <person name="Shah T."/>
            <person name="de Villiers E.P."/>
            <person name="Carlton J.M."/>
            <person name="Hall N."/>
            <person name="Ren Q."/>
            <person name="Paulsen I.T."/>
            <person name="Pain A."/>
            <person name="Berriman M."/>
            <person name="Wilson R.J.M."/>
            <person name="Sato S."/>
            <person name="Ralph S.A."/>
            <person name="Mann D.J."/>
            <person name="Xiong Z."/>
            <person name="Shallom S.J."/>
            <person name="Weidman J."/>
            <person name="Jiang L."/>
            <person name="Lynn J."/>
            <person name="Weaver B."/>
            <person name="Shoaibi A."/>
            <person name="Domingo A.R."/>
            <person name="Wasawo D."/>
            <person name="Crabtree J."/>
            <person name="Wortman J.R."/>
            <person name="Haas B."/>
            <person name="Angiuoli S.V."/>
            <person name="Creasy T.H."/>
            <person name="Lu C."/>
            <person name="Suh B."/>
            <person name="Silva J.C."/>
            <person name="Utterback T.R."/>
            <person name="Feldblyum T.V."/>
            <person name="Pertea M."/>
            <person name="Allen J."/>
            <person name="Nierman W.C."/>
            <person name="Taracha E.L.N."/>
            <person name="Salzberg S.L."/>
            <person name="White O.R."/>
            <person name="Fitzhugh H.A."/>
            <person name="Morzaria S."/>
            <person name="Venter J.C."/>
            <person name="Fraser C.M."/>
            <person name="Nene V."/>
        </authorList>
    </citation>
    <scope>NUCLEOTIDE SEQUENCE [LARGE SCALE GENOMIC DNA]</scope>
    <source>
        <strain evidence="2 3">Muguga</strain>
    </source>
</reference>
<dbReference type="eggNOG" id="ENOG502TN0Z">
    <property type="taxonomic scope" value="Eukaryota"/>
</dbReference>
<dbReference type="KEGG" id="tpv:TP04_0642"/>
<organism evidence="2 3">
    <name type="scientific">Theileria parva</name>
    <name type="common">East coast fever infection agent</name>
    <dbReference type="NCBI Taxonomy" id="5875"/>
    <lineage>
        <taxon>Eukaryota</taxon>
        <taxon>Sar</taxon>
        <taxon>Alveolata</taxon>
        <taxon>Apicomplexa</taxon>
        <taxon>Aconoidasida</taxon>
        <taxon>Piroplasmida</taxon>
        <taxon>Theileriidae</taxon>
        <taxon>Theileria</taxon>
    </lineage>
</organism>